<accession>A0ABW4KVI3</accession>
<dbReference type="Proteomes" id="UP001597304">
    <property type="component" value="Unassembled WGS sequence"/>
</dbReference>
<dbReference type="SMART" id="SM00464">
    <property type="entry name" value="LON"/>
    <property type="match status" value="1"/>
</dbReference>
<organism evidence="2 3">
    <name type="scientific">Ottowia flava</name>
    <dbReference type="NCBI Taxonomy" id="2675430"/>
    <lineage>
        <taxon>Bacteria</taxon>
        <taxon>Pseudomonadati</taxon>
        <taxon>Pseudomonadota</taxon>
        <taxon>Betaproteobacteria</taxon>
        <taxon>Burkholderiales</taxon>
        <taxon>Comamonadaceae</taxon>
        <taxon>Ottowia</taxon>
    </lineage>
</organism>
<gene>
    <name evidence="2" type="ORF">ACFSF0_09230</name>
</gene>
<dbReference type="EMBL" id="JBHUEJ010000019">
    <property type="protein sequence ID" value="MFD1710786.1"/>
    <property type="molecule type" value="Genomic_DNA"/>
</dbReference>
<keyword evidence="3" id="KW-1185">Reference proteome</keyword>
<dbReference type="PANTHER" id="PTHR46732:SF8">
    <property type="entry name" value="ATP-DEPENDENT PROTEASE LA (LON) DOMAIN PROTEIN"/>
    <property type="match status" value="1"/>
</dbReference>
<comment type="caution">
    <text evidence="2">The sequence shown here is derived from an EMBL/GenBank/DDBJ whole genome shotgun (WGS) entry which is preliminary data.</text>
</comment>
<dbReference type="SUPFAM" id="SSF88697">
    <property type="entry name" value="PUA domain-like"/>
    <property type="match status" value="1"/>
</dbReference>
<dbReference type="PANTHER" id="PTHR46732">
    <property type="entry name" value="ATP-DEPENDENT PROTEASE LA (LON) DOMAIN PROTEIN"/>
    <property type="match status" value="1"/>
</dbReference>
<dbReference type="Pfam" id="PF02190">
    <property type="entry name" value="LON_substr_bdg"/>
    <property type="match status" value="1"/>
</dbReference>
<dbReference type="Gene3D" id="2.30.130.40">
    <property type="entry name" value="LON domain-like"/>
    <property type="match status" value="1"/>
</dbReference>
<dbReference type="InterPro" id="IPR003111">
    <property type="entry name" value="Lon_prtase_N"/>
</dbReference>
<name>A0ABW4KVI3_9BURK</name>
<dbReference type="InterPro" id="IPR015947">
    <property type="entry name" value="PUA-like_sf"/>
</dbReference>
<dbReference type="Gene3D" id="1.10.4060.10">
    <property type="entry name" value="BPP1347 like domain"/>
    <property type="match status" value="1"/>
</dbReference>
<protein>
    <submittedName>
        <fullName evidence="2">LON peptidase substrate-binding domain-containing protein</fullName>
    </submittedName>
</protein>
<dbReference type="PROSITE" id="PS51787">
    <property type="entry name" value="LON_N"/>
    <property type="match status" value="1"/>
</dbReference>
<proteinExistence type="predicted"/>
<feature type="domain" description="Lon N-terminal" evidence="1">
    <location>
        <begin position="18"/>
        <end position="218"/>
    </location>
</feature>
<dbReference type="InterPro" id="IPR046336">
    <property type="entry name" value="Lon_prtase_N_sf"/>
</dbReference>
<dbReference type="RefSeq" id="WP_370512903.1">
    <property type="nucleotide sequence ID" value="NZ_JBHUEJ010000019.1"/>
</dbReference>
<evidence type="ECO:0000313" key="3">
    <source>
        <dbReference type="Proteomes" id="UP001597304"/>
    </source>
</evidence>
<sequence>MAGAPTRLRAMTEILLTLTQLPLFPLGTVLFPEGRLPLRVFEVRYLDMVRRCHEAGAPFGVVALRQGSEVQVAGAPEEQLEAVGTLAHITSFHQDQPGLLSIECHGAQRFRVDRHSRLKHGLWIADVTLLADDASVALPGDLAPVADALRQVRANLHARVDGDATFSDEDARYDDCAWVSNRWCELLPLPTGTRQRLMSLENPLLRLELVADLLAKAGIGRAGA</sequence>
<reference evidence="3" key="1">
    <citation type="journal article" date="2019" name="Int. J. Syst. Evol. Microbiol.">
        <title>The Global Catalogue of Microorganisms (GCM) 10K type strain sequencing project: providing services to taxonomists for standard genome sequencing and annotation.</title>
        <authorList>
            <consortium name="The Broad Institute Genomics Platform"/>
            <consortium name="The Broad Institute Genome Sequencing Center for Infectious Disease"/>
            <person name="Wu L."/>
            <person name="Ma J."/>
        </authorList>
    </citation>
    <scope>NUCLEOTIDE SEQUENCE [LARGE SCALE GENOMIC DNA]</scope>
    <source>
        <strain evidence="3">LMG 29247</strain>
    </source>
</reference>
<evidence type="ECO:0000259" key="1">
    <source>
        <dbReference type="PROSITE" id="PS51787"/>
    </source>
</evidence>
<evidence type="ECO:0000313" key="2">
    <source>
        <dbReference type="EMBL" id="MFD1710786.1"/>
    </source>
</evidence>